<dbReference type="PANTHER" id="PTHR43284:SF1">
    <property type="entry name" value="ASPARAGINE SYNTHETASE"/>
    <property type="match status" value="1"/>
</dbReference>
<dbReference type="InterPro" id="IPR001962">
    <property type="entry name" value="Asn_synthase"/>
</dbReference>
<dbReference type="SUPFAM" id="SSF56235">
    <property type="entry name" value="N-terminal nucleophile aminohydrolases (Ntn hydrolases)"/>
    <property type="match status" value="1"/>
</dbReference>
<dbReference type="InterPro" id="IPR014729">
    <property type="entry name" value="Rossmann-like_a/b/a_fold"/>
</dbReference>
<evidence type="ECO:0000256" key="3">
    <source>
        <dbReference type="ARBA" id="ARBA00048741"/>
    </source>
</evidence>
<keyword evidence="6" id="KW-1185">Reference proteome</keyword>
<name>A0ABS2CBP9_9NEIS</name>
<accession>A0ABS2CBP9</accession>
<feature type="domain" description="Asparagine synthetase" evidence="4">
    <location>
        <begin position="395"/>
        <end position="512"/>
    </location>
</feature>
<evidence type="ECO:0000256" key="1">
    <source>
        <dbReference type="ARBA" id="ARBA00005187"/>
    </source>
</evidence>
<dbReference type="Proteomes" id="UP001195660">
    <property type="component" value="Unassembled WGS sequence"/>
</dbReference>
<proteinExistence type="predicted"/>
<feature type="domain" description="Asparagine synthetase" evidence="4">
    <location>
        <begin position="176"/>
        <end position="302"/>
    </location>
</feature>
<dbReference type="Pfam" id="PF00733">
    <property type="entry name" value="Asn_synthase"/>
    <property type="match status" value="2"/>
</dbReference>
<comment type="caution">
    <text evidence="5">The sequence shown here is derived from an EMBL/GenBank/DDBJ whole genome shotgun (WGS) entry which is preliminary data.</text>
</comment>
<dbReference type="EMBL" id="WOFE01000003">
    <property type="protein sequence ID" value="MBM5571573.1"/>
    <property type="molecule type" value="Genomic_DNA"/>
</dbReference>
<dbReference type="EC" id="6.3.5.4" evidence="2"/>
<organism evidence="5 6">
    <name type="scientific">Deefgea chitinilytica</name>
    <dbReference type="NCBI Taxonomy" id="570276"/>
    <lineage>
        <taxon>Bacteria</taxon>
        <taxon>Pseudomonadati</taxon>
        <taxon>Pseudomonadota</taxon>
        <taxon>Betaproteobacteria</taxon>
        <taxon>Neisseriales</taxon>
        <taxon>Chitinibacteraceae</taxon>
        <taxon>Deefgea</taxon>
    </lineage>
</organism>
<gene>
    <name evidence="5" type="ORF">GM173_08260</name>
</gene>
<dbReference type="InterPro" id="IPR051786">
    <property type="entry name" value="ASN_synthetase/amidase"/>
</dbReference>
<dbReference type="Gene3D" id="3.40.50.620">
    <property type="entry name" value="HUPs"/>
    <property type="match status" value="1"/>
</dbReference>
<sequence>MIDCSFFKDARSYIATSSVYFCGYAYSSLPEYANIYDGTLLELILKQHAPARLAEIAHGKWVAVIADKNSIFLACDLYAQAQLFYTENAGHLHIANSLDRLIQNGHHEFEHQYISQMANNTVGLSNFTPYRGIYRLAPGQCIIFSRGQKHIVRGEAKFRKLPIPDNLEDCAITMRHLVENGLKQSLRGITNPIFELSGGLDSSTVVAAQKSISDQIQTLTWNMPGDDDGKYAEIFCRHHQLSFNPIDVSKFPITIEQPPCGEPGNEFSQFLGNYLTGLTQKREKLCIITGVGGDNIFWARGIPPYWLNRTLANKGIAATLTLCKQGNDHRFSSRSGLSLFLQYAIKPTFLPWRTENLFIKIFRGLTLEPTIDFFSYQLAITMANRCFVNHLNPQLDFRNPLLHFPLVEYCCSFAGHFEKQLREGRLVQREAFKNELPTEILERSSKGGDLQREMEFLTNAGTISELCNSPFVTRLGLINKDQWKELLKHASAGHFQNLSQFDFLLKLEIWLRNNSHKFLNL</sequence>
<dbReference type="RefSeq" id="WP_203570909.1">
    <property type="nucleotide sequence ID" value="NZ_WOFE01000003.1"/>
</dbReference>
<evidence type="ECO:0000313" key="6">
    <source>
        <dbReference type="Proteomes" id="UP001195660"/>
    </source>
</evidence>
<reference evidence="5 6" key="1">
    <citation type="submission" date="2019-11" db="EMBL/GenBank/DDBJ databases">
        <title>Novel Deefgea species.</title>
        <authorList>
            <person name="Han J.-H."/>
        </authorList>
    </citation>
    <scope>NUCLEOTIDE SEQUENCE [LARGE SCALE GENOMIC DNA]</scope>
    <source>
        <strain evidence="5 6">LMG 24817</strain>
    </source>
</reference>
<dbReference type="PANTHER" id="PTHR43284">
    <property type="entry name" value="ASPARAGINE SYNTHETASE (GLUTAMINE-HYDROLYZING)"/>
    <property type="match status" value="1"/>
</dbReference>
<comment type="catalytic activity">
    <reaction evidence="3">
        <text>L-aspartate + L-glutamine + ATP + H2O = L-asparagine + L-glutamate + AMP + diphosphate + H(+)</text>
        <dbReference type="Rhea" id="RHEA:12228"/>
        <dbReference type="ChEBI" id="CHEBI:15377"/>
        <dbReference type="ChEBI" id="CHEBI:15378"/>
        <dbReference type="ChEBI" id="CHEBI:29985"/>
        <dbReference type="ChEBI" id="CHEBI:29991"/>
        <dbReference type="ChEBI" id="CHEBI:30616"/>
        <dbReference type="ChEBI" id="CHEBI:33019"/>
        <dbReference type="ChEBI" id="CHEBI:58048"/>
        <dbReference type="ChEBI" id="CHEBI:58359"/>
        <dbReference type="ChEBI" id="CHEBI:456215"/>
        <dbReference type="EC" id="6.3.5.4"/>
    </reaction>
</comment>
<evidence type="ECO:0000259" key="4">
    <source>
        <dbReference type="Pfam" id="PF00733"/>
    </source>
</evidence>
<comment type="pathway">
    <text evidence="1">Amino-acid biosynthesis; L-asparagine biosynthesis; L-asparagine from L-aspartate (L-Gln route): step 1/1.</text>
</comment>
<evidence type="ECO:0000256" key="2">
    <source>
        <dbReference type="ARBA" id="ARBA00012737"/>
    </source>
</evidence>
<dbReference type="InterPro" id="IPR029055">
    <property type="entry name" value="Ntn_hydrolases_N"/>
</dbReference>
<dbReference type="SUPFAM" id="SSF52402">
    <property type="entry name" value="Adenine nucleotide alpha hydrolases-like"/>
    <property type="match status" value="1"/>
</dbReference>
<evidence type="ECO:0000313" key="5">
    <source>
        <dbReference type="EMBL" id="MBM5571573.1"/>
    </source>
</evidence>
<protein>
    <recommendedName>
        <fullName evidence="2">asparagine synthase (glutamine-hydrolyzing)</fullName>
        <ecNumber evidence="2">6.3.5.4</ecNumber>
    </recommendedName>
</protein>
<dbReference type="Gene3D" id="3.60.20.10">
    <property type="entry name" value="Glutamine Phosphoribosylpyrophosphate, subunit 1, domain 1"/>
    <property type="match status" value="1"/>
</dbReference>